<comment type="caution">
    <text evidence="3">The sequence shown here is derived from an EMBL/GenBank/DDBJ whole genome shotgun (WGS) entry which is preliminary data.</text>
</comment>
<evidence type="ECO:0000313" key="3">
    <source>
        <dbReference type="EMBL" id="RMZ02064.1"/>
    </source>
</evidence>
<accession>A0A3M7GLW6</accession>
<reference evidence="3 4" key="1">
    <citation type="journal article" date="2018" name="BMC Genomics">
        <title>Genomic evidence for intraspecific hybridization in a clonal and extremely halotolerant yeast.</title>
        <authorList>
            <person name="Gostincar C."/>
            <person name="Stajich J.E."/>
            <person name="Zupancic J."/>
            <person name="Zalar P."/>
            <person name="Gunde-Cimerman N."/>
        </authorList>
    </citation>
    <scope>NUCLEOTIDE SEQUENCE [LARGE SCALE GENOMIC DNA]</scope>
    <source>
        <strain evidence="3 4">EXF-562</strain>
    </source>
</reference>
<dbReference type="Proteomes" id="UP000280598">
    <property type="component" value="Unassembled WGS sequence"/>
</dbReference>
<feature type="compositionally biased region" description="Low complexity" evidence="1">
    <location>
        <begin position="621"/>
        <end position="636"/>
    </location>
</feature>
<feature type="region of interest" description="Disordered" evidence="1">
    <location>
        <begin position="540"/>
        <end position="573"/>
    </location>
</feature>
<feature type="compositionally biased region" description="Basic and acidic residues" evidence="1">
    <location>
        <begin position="670"/>
        <end position="691"/>
    </location>
</feature>
<feature type="domain" description="Myb-like" evidence="2">
    <location>
        <begin position="764"/>
        <end position="827"/>
    </location>
</feature>
<dbReference type="VEuPathDB" id="FungiDB:BTJ68_13427"/>
<feature type="region of interest" description="Disordered" evidence="1">
    <location>
        <begin position="589"/>
        <end position="738"/>
    </location>
</feature>
<dbReference type="PROSITE" id="PS50090">
    <property type="entry name" value="MYB_LIKE"/>
    <property type="match status" value="1"/>
</dbReference>
<dbReference type="EMBL" id="QWIS01000195">
    <property type="protein sequence ID" value="RMZ02064.1"/>
    <property type="molecule type" value="Genomic_DNA"/>
</dbReference>
<feature type="region of interest" description="Disordered" evidence="1">
    <location>
        <begin position="88"/>
        <end position="177"/>
    </location>
</feature>
<dbReference type="CDD" id="cd00167">
    <property type="entry name" value="SANT"/>
    <property type="match status" value="1"/>
</dbReference>
<feature type="compositionally biased region" description="Polar residues" evidence="1">
    <location>
        <begin position="167"/>
        <end position="177"/>
    </location>
</feature>
<dbReference type="InterPro" id="IPR001005">
    <property type="entry name" value="SANT/Myb"/>
</dbReference>
<sequence>MLPEGRERDDHASPELLRISHVSSGLDWFLQALRIWGWLSRRCATPTPAHAHPCACAYAYAHAHAHAHGGKSSGACLWPSAALTHQMAKLSSTARPPSRQASAAPSDPPATAPPPGRTTRSTRSQSREPNLEPVAEDEVDEAQTKEDVAAAEDDAAAADENIERPRSSNSDVSRMTAKTSFSQEEIADLDPDIMVDVLPNLVAAADQLCALLFPADPKQRPVVWQEIHIEGSRHRKLLNNRLSSFIVHKNNFGSREYIQPSIVLRALLSVQSIDEISDGPWRPDDLLYKINLAQMMRTVLDTVIDPTELDVERYESFDKLMQNFPTAIAGLGFSAEAMRTCLALQTQLSVARLHIFHSHPEYDPMSVVDSVFFKRNEDGEYIHAYHQDMGLDELNPEQLERWTEEINALVASLHAPFQDANKDLMAALAEIRDEYPWQSFVNQAADFHELRKANIDMAINKAGGVDAVVASLAHEVERLGFDRLAAEKRQSFGKTAGTPRKGYKGIAALKAREQRLSTQAAPNQPVQATAPVAPMMDPRLTQASGPSAFTQDDGFAPLPEDDYDGQPTAQERAQSTLQHLSGFRNMQMQNAKRKQKSFLDRQEGAHRIAWDDESQPLPGEAGPASSMPARSSASGPYHVGNARGNKRPYDEVDNDIDDFDPTQDEGFQTDMRDTSAADARRRSAPRPDARRPPQMANRSATVEYELPGSQNTSLAKRQRKNPGSTLPGNLDPLDPEAGPIPPEQHYQRAKIAAKQGRIIASSQKPQQVRTPWSDEEENAMVDLIRRHGGEGVSYAALKKWDAEENGGQGVLWRRSAEDIRFKARNMKQTFILGRVHLPENWEHIVLDKKAIEKIHSRGINYQQARMRSGGVVAPDG</sequence>
<feature type="compositionally biased region" description="Polar residues" evidence="1">
    <location>
        <begin position="708"/>
        <end position="727"/>
    </location>
</feature>
<name>A0A3M7GLW6_HORWE</name>
<organism evidence="3 4">
    <name type="scientific">Hortaea werneckii</name>
    <name type="common">Black yeast</name>
    <name type="synonym">Cladosporium werneckii</name>
    <dbReference type="NCBI Taxonomy" id="91943"/>
    <lineage>
        <taxon>Eukaryota</taxon>
        <taxon>Fungi</taxon>
        <taxon>Dikarya</taxon>
        <taxon>Ascomycota</taxon>
        <taxon>Pezizomycotina</taxon>
        <taxon>Dothideomycetes</taxon>
        <taxon>Dothideomycetidae</taxon>
        <taxon>Mycosphaerellales</taxon>
        <taxon>Teratosphaeriaceae</taxon>
        <taxon>Hortaea</taxon>
    </lineage>
</organism>
<dbReference type="AlphaFoldDB" id="A0A3M7GLW6"/>
<feature type="compositionally biased region" description="Acidic residues" evidence="1">
    <location>
        <begin position="651"/>
        <end position="663"/>
    </location>
</feature>
<gene>
    <name evidence="3" type="ORF">D0860_07358</name>
</gene>
<feature type="compositionally biased region" description="Low complexity" evidence="1">
    <location>
        <begin position="91"/>
        <end position="105"/>
    </location>
</feature>
<evidence type="ECO:0000259" key="2">
    <source>
        <dbReference type="PROSITE" id="PS50090"/>
    </source>
</evidence>
<feature type="compositionally biased region" description="Pro residues" evidence="1">
    <location>
        <begin position="106"/>
        <end position="116"/>
    </location>
</feature>
<feature type="compositionally biased region" description="Basic and acidic residues" evidence="1">
    <location>
        <begin position="597"/>
        <end position="610"/>
    </location>
</feature>
<protein>
    <recommendedName>
        <fullName evidence="2">Myb-like domain-containing protein</fullName>
    </recommendedName>
</protein>
<evidence type="ECO:0000313" key="4">
    <source>
        <dbReference type="Proteomes" id="UP000280598"/>
    </source>
</evidence>
<proteinExistence type="predicted"/>
<feature type="compositionally biased region" description="Polar residues" evidence="1">
    <location>
        <begin position="541"/>
        <end position="550"/>
    </location>
</feature>
<evidence type="ECO:0000256" key="1">
    <source>
        <dbReference type="SAM" id="MobiDB-lite"/>
    </source>
</evidence>